<evidence type="ECO:0000313" key="3">
    <source>
        <dbReference type="Proteomes" id="UP000192872"/>
    </source>
</evidence>
<accession>A0A1W9HXU4</accession>
<keyword evidence="1" id="KW-0812">Transmembrane</keyword>
<feature type="transmembrane region" description="Helical" evidence="1">
    <location>
        <begin position="397"/>
        <end position="414"/>
    </location>
</feature>
<evidence type="ECO:0000313" key="2">
    <source>
        <dbReference type="EMBL" id="OQW52258.1"/>
    </source>
</evidence>
<keyword evidence="1" id="KW-0472">Membrane</keyword>
<feature type="transmembrane region" description="Helical" evidence="1">
    <location>
        <begin position="361"/>
        <end position="382"/>
    </location>
</feature>
<organism evidence="2 3">
    <name type="scientific">Candidatus Raskinella chloraquaticus</name>
    <dbReference type="NCBI Taxonomy" id="1951219"/>
    <lineage>
        <taxon>Bacteria</taxon>
        <taxon>Pseudomonadati</taxon>
        <taxon>Pseudomonadota</taxon>
        <taxon>Alphaproteobacteria</taxon>
        <taxon>Hyphomicrobiales</taxon>
        <taxon>Phreatobacteraceae</taxon>
        <taxon>Candidatus Raskinella</taxon>
    </lineage>
</organism>
<protein>
    <submittedName>
        <fullName evidence="2">Egg lysin</fullName>
    </submittedName>
</protein>
<proteinExistence type="predicted"/>
<sequence length="423" mass="46433">MTEDYYHPLRRQVLDEVHARPFQLTRAPRRFLHAAFTIDQAGGEAAVQALDHWCATTGGERPAPGANFHRIAFPSARLRWERHTEFTTYTWDTACTADEPFGWPLAEASPVGEALPAPGPLLAAVDLVIIGADGAPDDLSGLFDQTSLCVASVHDGAARIITDFRQDARGSTRILVIDRGLHPQVAGALVQRLLEIETYRTFALLGLPEAMRSAPVVGRIETELVRVTGQMRAPSDLADNSVLLDGLMALASELEAEAAICAYRFGATRAYDAIVRSRLDVVGEQPVEGYLTWKAFLDRRMAPAMRTCQTVADRQAELARKLSRAANLLRTRVDIEVEQQNRSVLQAMNERARLQLRLQQTVEGLSVAAVSYYVVALIGVLFEGARDAGLTTAEPGILSALAVPVVIGTIWLIVRRIRRKHSE</sequence>
<name>A0A1W9HXU4_9HYPH</name>
<dbReference type="STRING" id="1827387.A4S15_08615"/>
<dbReference type="RefSeq" id="WP_376801365.1">
    <property type="nucleotide sequence ID" value="NZ_DBNB01000021.1"/>
</dbReference>
<keyword evidence="1" id="KW-1133">Transmembrane helix</keyword>
<dbReference type="AlphaFoldDB" id="A0A1W9HXU4"/>
<evidence type="ECO:0000256" key="1">
    <source>
        <dbReference type="SAM" id="Phobius"/>
    </source>
</evidence>
<reference evidence="2 3" key="1">
    <citation type="journal article" date="2017" name="Water Res.">
        <title>Comammox in drinking water systems.</title>
        <authorList>
            <person name="Wang Y."/>
            <person name="Ma L."/>
            <person name="Mao Y."/>
            <person name="Jiang X."/>
            <person name="Xia Y."/>
            <person name="Yu K."/>
            <person name="Li B."/>
            <person name="Zhang T."/>
        </authorList>
    </citation>
    <scope>NUCLEOTIDE SEQUENCE [LARGE SCALE GENOMIC DNA]</scope>
    <source>
        <strain evidence="2">SG_bin8</strain>
    </source>
</reference>
<gene>
    <name evidence="2" type="ORF">A4S15_08615</name>
</gene>
<dbReference type="InterPro" id="IPR021830">
    <property type="entry name" value="DUF3422"/>
</dbReference>
<dbReference type="Proteomes" id="UP000192872">
    <property type="component" value="Unassembled WGS sequence"/>
</dbReference>
<comment type="caution">
    <text evidence="2">The sequence shown here is derived from an EMBL/GenBank/DDBJ whole genome shotgun (WGS) entry which is preliminary data.</text>
</comment>
<dbReference type="EMBL" id="LWDL01000015">
    <property type="protein sequence ID" value="OQW52258.1"/>
    <property type="molecule type" value="Genomic_DNA"/>
</dbReference>
<dbReference type="Pfam" id="PF11902">
    <property type="entry name" value="DUF3422"/>
    <property type="match status" value="1"/>
</dbReference>